<dbReference type="GO" id="GO:0006629">
    <property type="term" value="P:lipid metabolic process"/>
    <property type="evidence" value="ECO:0007669"/>
    <property type="project" value="UniProtKB-KW"/>
</dbReference>
<gene>
    <name evidence="9" type="ORF">E4U09_007603</name>
</gene>
<dbReference type="CDD" id="cd23995">
    <property type="entry name" value="Seipin_BSCL2_like"/>
    <property type="match status" value="1"/>
</dbReference>
<dbReference type="PANTHER" id="PTHR21212">
    <property type="entry name" value="BERNARDINELLI-SEIP CONGENITAL LIPODYSTROPHY 2 HOMOLOG BSCL2 PROTEIN"/>
    <property type="match status" value="1"/>
</dbReference>
<evidence type="ECO:0000256" key="7">
    <source>
        <dbReference type="SAM" id="MobiDB-lite"/>
    </source>
</evidence>
<comment type="caution">
    <text evidence="9">The sequence shown here is derived from an EMBL/GenBank/DDBJ whole genome shotgun (WGS) entry which is preliminary data.</text>
</comment>
<evidence type="ECO:0000256" key="1">
    <source>
        <dbReference type="ARBA" id="ARBA00004477"/>
    </source>
</evidence>
<dbReference type="Pfam" id="PF06775">
    <property type="entry name" value="Seipin"/>
    <property type="match status" value="1"/>
</dbReference>
<keyword evidence="2 8" id="KW-0812">Transmembrane</keyword>
<proteinExistence type="predicted"/>
<evidence type="ECO:0000256" key="4">
    <source>
        <dbReference type="ARBA" id="ARBA00022989"/>
    </source>
</evidence>
<evidence type="ECO:0000256" key="5">
    <source>
        <dbReference type="ARBA" id="ARBA00023098"/>
    </source>
</evidence>
<dbReference type="Proteomes" id="UP000707071">
    <property type="component" value="Unassembled WGS sequence"/>
</dbReference>
<dbReference type="EMBL" id="SRRH01000008">
    <property type="protein sequence ID" value="KAG6303517.1"/>
    <property type="molecule type" value="Genomic_DNA"/>
</dbReference>
<feature type="transmembrane region" description="Helical" evidence="8">
    <location>
        <begin position="20"/>
        <end position="45"/>
    </location>
</feature>
<evidence type="ECO:0000256" key="6">
    <source>
        <dbReference type="ARBA" id="ARBA00023136"/>
    </source>
</evidence>
<dbReference type="GO" id="GO:0005789">
    <property type="term" value="C:endoplasmic reticulum membrane"/>
    <property type="evidence" value="ECO:0007669"/>
    <property type="project" value="UniProtKB-SubCell"/>
</dbReference>
<keyword evidence="3" id="KW-0256">Endoplasmic reticulum</keyword>
<evidence type="ECO:0000256" key="3">
    <source>
        <dbReference type="ARBA" id="ARBA00022824"/>
    </source>
</evidence>
<comment type="subcellular location">
    <subcellularLocation>
        <location evidence="1">Endoplasmic reticulum membrane</location>
        <topology evidence="1">Multi-pass membrane protein</topology>
    </subcellularLocation>
</comment>
<feature type="region of interest" description="Disordered" evidence="7">
    <location>
        <begin position="310"/>
        <end position="376"/>
    </location>
</feature>
<keyword evidence="5" id="KW-0443">Lipid metabolism</keyword>
<protein>
    <recommendedName>
        <fullName evidence="11">Seipin</fullName>
    </recommendedName>
</protein>
<keyword evidence="10" id="KW-1185">Reference proteome</keyword>
<feature type="transmembrane region" description="Helical" evidence="8">
    <location>
        <begin position="235"/>
        <end position="260"/>
    </location>
</feature>
<evidence type="ECO:0000313" key="10">
    <source>
        <dbReference type="Proteomes" id="UP000707071"/>
    </source>
</evidence>
<keyword evidence="4 8" id="KW-1133">Transmembrane helix</keyword>
<name>A0A9P7U2Q0_9HYPO</name>
<feature type="compositionally biased region" description="Acidic residues" evidence="7">
    <location>
        <begin position="330"/>
        <end position="345"/>
    </location>
</feature>
<keyword evidence="6 8" id="KW-0472">Membrane</keyword>
<evidence type="ECO:0008006" key="11">
    <source>
        <dbReference type="Google" id="ProtNLM"/>
    </source>
</evidence>
<dbReference type="GO" id="GO:0140042">
    <property type="term" value="P:lipid droplet formation"/>
    <property type="evidence" value="ECO:0007669"/>
    <property type="project" value="UniProtKB-ARBA"/>
</dbReference>
<evidence type="ECO:0000256" key="2">
    <source>
        <dbReference type="ARBA" id="ARBA00022692"/>
    </source>
</evidence>
<accession>A0A9P7U2Q0</accession>
<sequence length="376" mass="42151">MDTLEETARLMTSKSARRAAVNVVLLVSSVATLLTLASMATAMFFQSFVPDQFITTPVFLQYQSGVNPYGIAQLAYPSPKLHQDYDVSVQLLMPRSPSNKEQGNFMVSLYLVREGVKGHRVLTNGRRMASVQQYLDGETVLFQSRRPALMPYEDPILSAVKRVLFLGYYVLFPGAQARSMTIQLAERINFDKVAAKPTTAVVEIEAGQHIQIYETALTLTAQLRGLRWLMFHYRLLTYTVFTILFWVCEILFMCLAWAVWTTAVTPTSSTVKSGDVSDAEDDDYFDRPAKSGSLTQPKQVTVKKELHLKSEDSDDQETLISDIPTIGTEAGDEEEFVEKEEDDDFGGDKRVARTATSYKGEGGESLRRRASRNVMD</sequence>
<organism evidence="9 10">
    <name type="scientific">Claviceps aff. purpurea</name>
    <dbReference type="NCBI Taxonomy" id="1967640"/>
    <lineage>
        <taxon>Eukaryota</taxon>
        <taxon>Fungi</taxon>
        <taxon>Dikarya</taxon>
        <taxon>Ascomycota</taxon>
        <taxon>Pezizomycotina</taxon>
        <taxon>Sordariomycetes</taxon>
        <taxon>Hypocreomycetidae</taxon>
        <taxon>Hypocreales</taxon>
        <taxon>Clavicipitaceae</taxon>
        <taxon>Claviceps</taxon>
    </lineage>
</organism>
<dbReference type="PANTHER" id="PTHR21212:SF0">
    <property type="entry name" value="SEIPIN"/>
    <property type="match status" value="1"/>
</dbReference>
<dbReference type="InterPro" id="IPR009617">
    <property type="entry name" value="Seipin"/>
</dbReference>
<dbReference type="AlphaFoldDB" id="A0A9P7U2Q0"/>
<reference evidence="9 10" key="1">
    <citation type="journal article" date="2020" name="bioRxiv">
        <title>Whole genome comparisons of ergot fungi reveals the divergence and evolution of species within the genus Claviceps are the result of varying mechanisms driving genome evolution and host range expansion.</title>
        <authorList>
            <person name="Wyka S.A."/>
            <person name="Mondo S.J."/>
            <person name="Liu M."/>
            <person name="Dettman J."/>
            <person name="Nalam V."/>
            <person name="Broders K.D."/>
        </authorList>
    </citation>
    <scope>NUCLEOTIDE SEQUENCE [LARGE SCALE GENOMIC DNA]</scope>
    <source>
        <strain evidence="9 10">Clav52</strain>
    </source>
</reference>
<evidence type="ECO:0000256" key="8">
    <source>
        <dbReference type="SAM" id="Phobius"/>
    </source>
</evidence>
<evidence type="ECO:0000313" key="9">
    <source>
        <dbReference type="EMBL" id="KAG6303517.1"/>
    </source>
</evidence>